<dbReference type="AlphaFoldDB" id="A0A4T0BT72"/>
<evidence type="ECO:0000256" key="1">
    <source>
        <dbReference type="SAM" id="MobiDB-lite"/>
    </source>
</evidence>
<dbReference type="Proteomes" id="UP000308724">
    <property type="component" value="Unassembled WGS sequence"/>
</dbReference>
<dbReference type="EMBL" id="QZBZ01000083">
    <property type="protein sequence ID" value="TIA37408.1"/>
    <property type="molecule type" value="Genomic_DNA"/>
</dbReference>
<accession>A0A4T0BT72</accession>
<feature type="region of interest" description="Disordered" evidence="1">
    <location>
        <begin position="181"/>
        <end position="220"/>
    </location>
</feature>
<proteinExistence type="predicted"/>
<evidence type="ECO:0000313" key="3">
    <source>
        <dbReference type="Proteomes" id="UP000308724"/>
    </source>
</evidence>
<feature type="region of interest" description="Disordered" evidence="1">
    <location>
        <begin position="108"/>
        <end position="130"/>
    </location>
</feature>
<sequence length="342" mass="38277">MDQANIHLYYHFPHSSINFLPLINTFFSNSLLFYRQSIPPRIMAPSAMQKILKGARKQQQAFGPRAWAAPFPHEKLNDDKSRVTKTIKVSSHPSNLFQKVHSINKKFEQSSSKLQTKTTTAESEVAEQSTTLPAQETPIMSGLEVQHKSALECALGDKANMPPCMAPEQDSVTAIKVTTEPTTNPAVPERTSGRVTKRNTKRNTKHAAKPMAGFKPLPRDSHSPLTDLAPMAPMGHKKNSSAVRTPQHIKSSSSSLTSINGVHLLLAVIPIDHYALWIEDWENFLTLSKDHISAYYSSIQRQFDSAGWQVYADCENKTLADLLKKKVIDEEVFGKKLICRYI</sequence>
<comment type="caution">
    <text evidence="2">The sequence shown here is derived from an EMBL/GenBank/DDBJ whole genome shotgun (WGS) entry which is preliminary data.</text>
</comment>
<reference evidence="2 3" key="1">
    <citation type="submission" date="2018-10" db="EMBL/GenBank/DDBJ databases">
        <title>Fifty Aureobasidium pullulans genomes reveal a recombining polyextremotolerant generalist.</title>
        <authorList>
            <person name="Gostincar C."/>
            <person name="Turk M."/>
            <person name="Zajc J."/>
            <person name="Gunde-Cimerman N."/>
        </authorList>
    </citation>
    <scope>NUCLEOTIDE SEQUENCE [LARGE SCALE GENOMIC DNA]</scope>
    <source>
        <strain evidence="2 3">EXF-1645</strain>
    </source>
</reference>
<protein>
    <submittedName>
        <fullName evidence="2">Uncharacterized protein</fullName>
    </submittedName>
</protein>
<name>A0A4T0BT72_AURPU</name>
<feature type="compositionally biased region" description="Basic residues" evidence="1">
    <location>
        <begin position="195"/>
        <end position="208"/>
    </location>
</feature>
<gene>
    <name evidence="2" type="ORF">D6C78_04758</name>
</gene>
<feature type="compositionally biased region" description="Low complexity" evidence="1">
    <location>
        <begin position="109"/>
        <end position="120"/>
    </location>
</feature>
<organism evidence="2 3">
    <name type="scientific">Aureobasidium pullulans</name>
    <name type="common">Black yeast</name>
    <name type="synonym">Pullularia pullulans</name>
    <dbReference type="NCBI Taxonomy" id="5580"/>
    <lineage>
        <taxon>Eukaryota</taxon>
        <taxon>Fungi</taxon>
        <taxon>Dikarya</taxon>
        <taxon>Ascomycota</taxon>
        <taxon>Pezizomycotina</taxon>
        <taxon>Dothideomycetes</taxon>
        <taxon>Dothideomycetidae</taxon>
        <taxon>Dothideales</taxon>
        <taxon>Saccotheciaceae</taxon>
        <taxon>Aureobasidium</taxon>
    </lineage>
</organism>
<evidence type="ECO:0000313" key="2">
    <source>
        <dbReference type="EMBL" id="TIA37408.1"/>
    </source>
</evidence>